<gene>
    <name evidence="2" type="ORF">HZH66_000524</name>
</gene>
<dbReference type="AlphaFoldDB" id="A0A834KRF4"/>
<feature type="region of interest" description="Disordered" evidence="1">
    <location>
        <begin position="99"/>
        <end position="127"/>
    </location>
</feature>
<evidence type="ECO:0000313" key="2">
    <source>
        <dbReference type="EMBL" id="KAF7411628.1"/>
    </source>
</evidence>
<keyword evidence="3" id="KW-1185">Reference proteome</keyword>
<accession>A0A834KRF4</accession>
<comment type="caution">
    <text evidence="2">The sequence shown here is derived from an EMBL/GenBank/DDBJ whole genome shotgun (WGS) entry which is preliminary data.</text>
</comment>
<protein>
    <submittedName>
        <fullName evidence="2">Uncharacterized protein</fullName>
    </submittedName>
</protein>
<name>A0A834KRF4_VESVU</name>
<evidence type="ECO:0000256" key="1">
    <source>
        <dbReference type="SAM" id="MobiDB-lite"/>
    </source>
</evidence>
<reference evidence="2" key="1">
    <citation type="journal article" date="2020" name="G3 (Bethesda)">
        <title>High-Quality Assemblies for Three Invasive Social Wasps from the &lt;i&gt;Vespula&lt;/i&gt; Genus.</title>
        <authorList>
            <person name="Harrop T.W.R."/>
            <person name="Guhlin J."/>
            <person name="McLaughlin G.M."/>
            <person name="Permina E."/>
            <person name="Stockwell P."/>
            <person name="Gilligan J."/>
            <person name="Le Lec M.F."/>
            <person name="Gruber M.A.M."/>
            <person name="Quinn O."/>
            <person name="Lovegrove M."/>
            <person name="Duncan E.J."/>
            <person name="Remnant E.J."/>
            <person name="Van Eeckhoven J."/>
            <person name="Graham B."/>
            <person name="Knapp R.A."/>
            <person name="Langford K.W."/>
            <person name="Kronenberg Z."/>
            <person name="Press M.O."/>
            <person name="Eacker S.M."/>
            <person name="Wilson-Rankin E.E."/>
            <person name="Purcell J."/>
            <person name="Lester P.J."/>
            <person name="Dearden P.K."/>
        </authorList>
    </citation>
    <scope>NUCLEOTIDE SEQUENCE</scope>
    <source>
        <strain evidence="2">Marl-1</strain>
    </source>
</reference>
<organism evidence="2 3">
    <name type="scientific">Vespula vulgaris</name>
    <name type="common">Yellow jacket</name>
    <name type="synonym">Wasp</name>
    <dbReference type="NCBI Taxonomy" id="7454"/>
    <lineage>
        <taxon>Eukaryota</taxon>
        <taxon>Metazoa</taxon>
        <taxon>Ecdysozoa</taxon>
        <taxon>Arthropoda</taxon>
        <taxon>Hexapoda</taxon>
        <taxon>Insecta</taxon>
        <taxon>Pterygota</taxon>
        <taxon>Neoptera</taxon>
        <taxon>Endopterygota</taxon>
        <taxon>Hymenoptera</taxon>
        <taxon>Apocrita</taxon>
        <taxon>Aculeata</taxon>
        <taxon>Vespoidea</taxon>
        <taxon>Vespidae</taxon>
        <taxon>Vespinae</taxon>
        <taxon>Vespula</taxon>
    </lineage>
</organism>
<proteinExistence type="predicted"/>
<dbReference type="Proteomes" id="UP000614350">
    <property type="component" value="Unassembled WGS sequence"/>
</dbReference>
<dbReference type="EMBL" id="JACSEA010000001">
    <property type="protein sequence ID" value="KAF7411628.1"/>
    <property type="molecule type" value="Genomic_DNA"/>
</dbReference>
<sequence>MWYTLLAPSESARNPWHDRNTTPVSGIVYFLDRDLAVMYGCGFARYASHIRPSVRKNEAVVVVVVVIIVEEESDKVAEEEVEEIVEVIEEGEVAEVEEEEVAAEEVAEVEEEKEEKEEEAAGNAREPILLQFLV</sequence>
<feature type="compositionally biased region" description="Acidic residues" evidence="1">
    <location>
        <begin position="99"/>
        <end position="120"/>
    </location>
</feature>
<evidence type="ECO:0000313" key="3">
    <source>
        <dbReference type="Proteomes" id="UP000614350"/>
    </source>
</evidence>